<accession>A0A1V2ET76</accession>
<organism evidence="1 2">
    <name type="scientific">Sphingomonas jeddahensis</name>
    <dbReference type="NCBI Taxonomy" id="1915074"/>
    <lineage>
        <taxon>Bacteria</taxon>
        <taxon>Pseudomonadati</taxon>
        <taxon>Pseudomonadota</taxon>
        <taxon>Alphaproteobacteria</taxon>
        <taxon>Sphingomonadales</taxon>
        <taxon>Sphingomonadaceae</taxon>
        <taxon>Sphingomonas</taxon>
    </lineage>
</organism>
<name>A0A1V2ET76_9SPHN</name>
<comment type="caution">
    <text evidence="1">The sequence shown here is derived from an EMBL/GenBank/DDBJ whole genome shotgun (WGS) entry which is preliminary data.</text>
</comment>
<proteinExistence type="predicted"/>
<evidence type="ECO:0000313" key="1">
    <source>
        <dbReference type="EMBL" id="ONF95685.1"/>
    </source>
</evidence>
<gene>
    <name evidence="1" type="ORF">SPHI_21220</name>
</gene>
<sequence length="52" mass="5131">MKKQMGVHVAAYAPAHVLGPGGRVACAYFAAPRTTGAAANGLIPNSGYTSAG</sequence>
<dbReference type="EMBL" id="MPSB01000009">
    <property type="protein sequence ID" value="ONF95685.1"/>
    <property type="molecule type" value="Genomic_DNA"/>
</dbReference>
<evidence type="ECO:0000313" key="2">
    <source>
        <dbReference type="Proteomes" id="UP000188729"/>
    </source>
</evidence>
<keyword evidence="2" id="KW-1185">Reference proteome</keyword>
<dbReference type="AlphaFoldDB" id="A0A1V2ET76"/>
<protein>
    <submittedName>
        <fullName evidence="1">Uncharacterized protein</fullName>
    </submittedName>
</protein>
<dbReference type="Proteomes" id="UP000188729">
    <property type="component" value="Unassembled WGS sequence"/>
</dbReference>
<reference evidence="1 2" key="1">
    <citation type="submission" date="2016-11" db="EMBL/GenBank/DDBJ databases">
        <title>Genome sequence of Sphingomonas jeddahensis G39.</title>
        <authorList>
            <person name="Poehlein A."/>
            <person name="Wuebbeler J.H."/>
            <person name="Steinbuechel A."/>
            <person name="Daniel R."/>
        </authorList>
    </citation>
    <scope>NUCLEOTIDE SEQUENCE [LARGE SCALE GENOMIC DNA]</scope>
    <source>
        <strain evidence="1 2">G39</strain>
    </source>
</reference>